<accession>A0A977KC04</accession>
<evidence type="ECO:0000256" key="1">
    <source>
        <dbReference type="ARBA" id="ARBA00022722"/>
    </source>
</evidence>
<dbReference type="GO" id="GO:0003697">
    <property type="term" value="F:single-stranded DNA binding"/>
    <property type="evidence" value="ECO:0007669"/>
    <property type="project" value="TreeGrafter"/>
</dbReference>
<evidence type="ECO:0000313" key="9">
    <source>
        <dbReference type="EMBL" id="UXD21845.1"/>
    </source>
</evidence>
<dbReference type="GO" id="GO:0000014">
    <property type="term" value="F:single-stranded DNA endodeoxyribonuclease activity"/>
    <property type="evidence" value="ECO:0007669"/>
    <property type="project" value="TreeGrafter"/>
</dbReference>
<dbReference type="EMBL" id="CP006868">
    <property type="protein sequence ID" value="UXD21845.1"/>
    <property type="molecule type" value="Genomic_DNA"/>
</dbReference>
<dbReference type="GO" id="GO:0000724">
    <property type="term" value="P:double-strand break repair via homologous recombination"/>
    <property type="evidence" value="ECO:0007669"/>
    <property type="project" value="TreeGrafter"/>
</dbReference>
<evidence type="ECO:0000256" key="5">
    <source>
        <dbReference type="ARBA" id="ARBA00023125"/>
    </source>
</evidence>
<dbReference type="KEGG" id="ipc:IPA_08720"/>
<dbReference type="InterPro" id="IPR010994">
    <property type="entry name" value="RuvA_2-like"/>
</dbReference>
<dbReference type="Gene3D" id="3.40.50.10130">
    <property type="match status" value="1"/>
</dbReference>
<dbReference type="GO" id="GO:0003684">
    <property type="term" value="F:damaged DNA binding"/>
    <property type="evidence" value="ECO:0007669"/>
    <property type="project" value="TreeGrafter"/>
</dbReference>
<dbReference type="SUPFAM" id="SSF52980">
    <property type="entry name" value="Restriction endonuclease-like"/>
    <property type="match status" value="1"/>
</dbReference>
<dbReference type="PANTHER" id="PTHR10150:SF0">
    <property type="entry name" value="DNA REPAIR ENDONUCLEASE XPF"/>
    <property type="match status" value="1"/>
</dbReference>
<dbReference type="PANTHER" id="PTHR10150">
    <property type="entry name" value="DNA REPAIR ENDONUCLEASE XPF"/>
    <property type="match status" value="1"/>
</dbReference>
<evidence type="ECO:0000313" key="10">
    <source>
        <dbReference type="Proteomes" id="UP001063698"/>
    </source>
</evidence>
<evidence type="ECO:0008006" key="11">
    <source>
        <dbReference type="Google" id="ProtNLM"/>
    </source>
</evidence>
<proteinExistence type="predicted"/>
<feature type="domain" description="Helix-hairpin-helix DNA-binding motif class 1" evidence="7">
    <location>
        <begin position="191"/>
        <end position="210"/>
    </location>
</feature>
<dbReference type="AlphaFoldDB" id="A0A977KC04"/>
<protein>
    <recommendedName>
        <fullName evidence="11">ERCC4 domain-containing protein</fullName>
    </recommendedName>
</protein>
<evidence type="ECO:0000256" key="6">
    <source>
        <dbReference type="ARBA" id="ARBA00023204"/>
    </source>
</evidence>
<dbReference type="Proteomes" id="UP001063698">
    <property type="component" value="Chromosome"/>
</dbReference>
<dbReference type="Gene3D" id="1.10.150.20">
    <property type="entry name" value="5' to 3' exonuclease, C-terminal subdomain"/>
    <property type="match status" value="1"/>
</dbReference>
<dbReference type="Pfam" id="PF14520">
    <property type="entry name" value="HHH_5"/>
    <property type="match status" value="1"/>
</dbReference>
<evidence type="ECO:0000259" key="7">
    <source>
        <dbReference type="SMART" id="SM00278"/>
    </source>
</evidence>
<dbReference type="InterPro" id="IPR006166">
    <property type="entry name" value="ERCC4_domain"/>
</dbReference>
<evidence type="ECO:0000256" key="4">
    <source>
        <dbReference type="ARBA" id="ARBA00022801"/>
    </source>
</evidence>
<evidence type="ECO:0000259" key="8">
    <source>
        <dbReference type="SMART" id="SM00891"/>
    </source>
</evidence>
<dbReference type="SMART" id="SM00278">
    <property type="entry name" value="HhH1"/>
    <property type="match status" value="2"/>
</dbReference>
<dbReference type="InterPro" id="IPR003583">
    <property type="entry name" value="Hlx-hairpin-Hlx_DNA-bd_motif"/>
</dbReference>
<reference evidence="9" key="1">
    <citation type="submission" date="2013-11" db="EMBL/GenBank/DDBJ databases">
        <title>Comparative genomics of Ignicoccus.</title>
        <authorList>
            <person name="Podar M."/>
        </authorList>
    </citation>
    <scope>NUCLEOTIDE SEQUENCE</scope>
    <source>
        <strain evidence="9">DSM 13166</strain>
    </source>
</reference>
<dbReference type="InterPro" id="IPR011335">
    <property type="entry name" value="Restrct_endonuc-II-like"/>
</dbReference>
<gene>
    <name evidence="9" type="ORF">IPA_08720</name>
</gene>
<sequence length="230" mass="26462">MYRVYVDEREKRSEVPKILKEKYGITVIWQQLPVADYVISDRVAIERKSVRDLINSLRDGRLFNQAKRLKEEYEKPFFLIEGSWNALKFSERAAHSVPSVIASLQYDFGIGVLYAPTKEDSARVIKFLVQREQGEERRRVPVKTKGKPPISDIRQWQLYLVQCLPGVGPKLAERLLERFGSVRAVFNASVMELSRVEGLGESRAQEIVKILVAPWKLKGKGGLDKFIKKD</sequence>
<keyword evidence="4" id="KW-0378">Hydrolase</keyword>
<dbReference type="CDD" id="cd20075">
    <property type="entry name" value="XPF_nuclease_XPF_arch"/>
    <property type="match status" value="1"/>
</dbReference>
<organism evidence="9 10">
    <name type="scientific">Ignicoccus pacificus DSM 13166</name>
    <dbReference type="NCBI Taxonomy" id="940294"/>
    <lineage>
        <taxon>Archaea</taxon>
        <taxon>Thermoproteota</taxon>
        <taxon>Thermoprotei</taxon>
        <taxon>Desulfurococcales</taxon>
        <taxon>Desulfurococcaceae</taxon>
        <taxon>Ignicoccus</taxon>
    </lineage>
</organism>
<dbReference type="GO" id="GO:1901255">
    <property type="term" value="P:nucleotide-excision repair involved in interstrand cross-link repair"/>
    <property type="evidence" value="ECO:0007669"/>
    <property type="project" value="TreeGrafter"/>
</dbReference>
<evidence type="ECO:0000256" key="3">
    <source>
        <dbReference type="ARBA" id="ARBA00022763"/>
    </source>
</evidence>
<dbReference type="SUPFAM" id="SSF47781">
    <property type="entry name" value="RuvA domain 2-like"/>
    <property type="match status" value="1"/>
</dbReference>
<feature type="domain" description="Helix-hairpin-helix DNA-binding motif class 1" evidence="7">
    <location>
        <begin position="159"/>
        <end position="178"/>
    </location>
</feature>
<keyword evidence="3" id="KW-0227">DNA damage</keyword>
<keyword evidence="5" id="KW-0238">DNA-binding</keyword>
<keyword evidence="2" id="KW-0255">Endonuclease</keyword>
<keyword evidence="6" id="KW-0234">DNA repair</keyword>
<keyword evidence="10" id="KW-1185">Reference proteome</keyword>
<evidence type="ECO:0000256" key="2">
    <source>
        <dbReference type="ARBA" id="ARBA00022759"/>
    </source>
</evidence>
<dbReference type="SMART" id="SM00891">
    <property type="entry name" value="ERCC4"/>
    <property type="match status" value="1"/>
</dbReference>
<dbReference type="Pfam" id="PF02732">
    <property type="entry name" value="ERCC4"/>
    <property type="match status" value="1"/>
</dbReference>
<name>A0A977KC04_9CREN</name>
<feature type="domain" description="ERCC4" evidence="8">
    <location>
        <begin position="3"/>
        <end position="84"/>
    </location>
</feature>
<keyword evidence="1" id="KW-0540">Nuclease</keyword>